<keyword evidence="3" id="KW-1185">Reference proteome</keyword>
<keyword evidence="1" id="KW-0812">Transmembrane</keyword>
<proteinExistence type="predicted"/>
<evidence type="ECO:0000256" key="1">
    <source>
        <dbReference type="SAM" id="Phobius"/>
    </source>
</evidence>
<keyword evidence="1" id="KW-1133">Transmembrane helix</keyword>
<feature type="transmembrane region" description="Helical" evidence="1">
    <location>
        <begin position="6"/>
        <end position="22"/>
    </location>
</feature>
<organism evidence="2 3">
    <name type="scientific">Aspergillus sclerotioniger CBS 115572</name>
    <dbReference type="NCBI Taxonomy" id="1450535"/>
    <lineage>
        <taxon>Eukaryota</taxon>
        <taxon>Fungi</taxon>
        <taxon>Dikarya</taxon>
        <taxon>Ascomycota</taxon>
        <taxon>Pezizomycotina</taxon>
        <taxon>Eurotiomycetes</taxon>
        <taxon>Eurotiomycetidae</taxon>
        <taxon>Eurotiales</taxon>
        <taxon>Aspergillaceae</taxon>
        <taxon>Aspergillus</taxon>
        <taxon>Aspergillus subgen. Circumdati</taxon>
    </lineage>
</organism>
<reference evidence="2 3" key="1">
    <citation type="submission" date="2016-12" db="EMBL/GenBank/DDBJ databases">
        <title>The genomes of Aspergillus section Nigri reveals drivers in fungal speciation.</title>
        <authorList>
            <consortium name="DOE Joint Genome Institute"/>
            <person name="Vesth T.C."/>
            <person name="Nybo J."/>
            <person name="Theobald S."/>
            <person name="Brandl J."/>
            <person name="Frisvad J.C."/>
            <person name="Nielsen K.F."/>
            <person name="Lyhne E.K."/>
            <person name="Kogle M.E."/>
            <person name="Kuo A."/>
            <person name="Riley R."/>
            <person name="Clum A."/>
            <person name="Nolan M."/>
            <person name="Lipzen A."/>
            <person name="Salamov A."/>
            <person name="Henrissat B."/>
            <person name="Wiebenga A."/>
            <person name="De Vries R.P."/>
            <person name="Grigoriev I.V."/>
            <person name="Mortensen U.H."/>
            <person name="Andersen M.R."/>
            <person name="Baker S.E."/>
        </authorList>
    </citation>
    <scope>NUCLEOTIDE SEQUENCE [LARGE SCALE GENOMIC DNA]</scope>
    <source>
        <strain evidence="2 3">CBS 115572</strain>
    </source>
</reference>
<dbReference type="RefSeq" id="XP_025470467.1">
    <property type="nucleotide sequence ID" value="XM_025607095.1"/>
</dbReference>
<feature type="transmembrane region" description="Helical" evidence="1">
    <location>
        <begin position="34"/>
        <end position="57"/>
    </location>
</feature>
<sequence length="81" mass="9550">MTEASFHSILLSFLYLFIWRYKTRSPGRMVFGGVVDRVFGFALMVCLVVFFDLHLLFPVEPRTSIRVLLSWNMSMLEYHLT</sequence>
<accession>A0A317X540</accession>
<keyword evidence="1" id="KW-0472">Membrane</keyword>
<dbReference type="Proteomes" id="UP000246702">
    <property type="component" value="Unassembled WGS sequence"/>
</dbReference>
<protein>
    <submittedName>
        <fullName evidence="2">Uncharacterized protein</fullName>
    </submittedName>
</protein>
<evidence type="ECO:0000313" key="2">
    <source>
        <dbReference type="EMBL" id="PWY93706.1"/>
    </source>
</evidence>
<evidence type="ECO:0000313" key="3">
    <source>
        <dbReference type="Proteomes" id="UP000246702"/>
    </source>
</evidence>
<gene>
    <name evidence="2" type="ORF">BO94DRAFT_349590</name>
</gene>
<dbReference type="AlphaFoldDB" id="A0A317X540"/>
<comment type="caution">
    <text evidence="2">The sequence shown here is derived from an EMBL/GenBank/DDBJ whole genome shotgun (WGS) entry which is preliminary data.</text>
</comment>
<name>A0A317X540_9EURO</name>
<dbReference type="EMBL" id="MSFK01000006">
    <property type="protein sequence ID" value="PWY93706.1"/>
    <property type="molecule type" value="Genomic_DNA"/>
</dbReference>
<dbReference type="GeneID" id="37109238"/>